<dbReference type="PROSITE" id="PS51257">
    <property type="entry name" value="PROKAR_LIPOPROTEIN"/>
    <property type="match status" value="1"/>
</dbReference>
<feature type="region of interest" description="Disordered" evidence="1">
    <location>
        <begin position="19"/>
        <end position="46"/>
    </location>
</feature>
<accession>A0A4S8N226</accession>
<feature type="compositionally biased region" description="Low complexity" evidence="1">
    <location>
        <begin position="32"/>
        <end position="46"/>
    </location>
</feature>
<dbReference type="Proteomes" id="UP000307087">
    <property type="component" value="Unassembled WGS sequence"/>
</dbReference>
<organism evidence="2 3">
    <name type="scientific">Nocardioides caeni</name>
    <dbReference type="NCBI Taxonomy" id="574700"/>
    <lineage>
        <taxon>Bacteria</taxon>
        <taxon>Bacillati</taxon>
        <taxon>Actinomycetota</taxon>
        <taxon>Actinomycetes</taxon>
        <taxon>Propionibacteriales</taxon>
        <taxon>Nocardioidaceae</taxon>
        <taxon>Nocardioides</taxon>
    </lineage>
</organism>
<comment type="caution">
    <text evidence="2">The sequence shown here is derived from an EMBL/GenBank/DDBJ whole genome shotgun (WGS) entry which is preliminary data.</text>
</comment>
<name>A0A4S8N226_9ACTN</name>
<feature type="compositionally biased region" description="Basic and acidic residues" evidence="1">
    <location>
        <begin position="20"/>
        <end position="31"/>
    </location>
</feature>
<proteinExistence type="predicted"/>
<dbReference type="EMBL" id="STGW01000013">
    <property type="protein sequence ID" value="THV09451.1"/>
    <property type="molecule type" value="Genomic_DNA"/>
</dbReference>
<evidence type="ECO:0008006" key="4">
    <source>
        <dbReference type="Google" id="ProtNLM"/>
    </source>
</evidence>
<evidence type="ECO:0000313" key="2">
    <source>
        <dbReference type="EMBL" id="THV09451.1"/>
    </source>
</evidence>
<keyword evidence="3" id="KW-1185">Reference proteome</keyword>
<protein>
    <recommendedName>
        <fullName evidence="4">Nuclear transport factor 2 family protein</fullName>
    </recommendedName>
</protein>
<gene>
    <name evidence="2" type="ORF">E9934_16080</name>
</gene>
<dbReference type="OrthoDB" id="3789506at2"/>
<evidence type="ECO:0000313" key="3">
    <source>
        <dbReference type="Proteomes" id="UP000307087"/>
    </source>
</evidence>
<evidence type="ECO:0000256" key="1">
    <source>
        <dbReference type="SAM" id="MobiDB-lite"/>
    </source>
</evidence>
<sequence>MDRRLLAALVLPLALTACGDDSRSSDDRTSDDATTTGPAGAPEAAGDLTDQDAAAIEETILDFLLTGECDLATDDYLRDIALFADDDATRDEACGQWEDVFSEPLFTADDVVLSELSGEDGVATILVGSDIAPDITTLYQLTLVDGAWLVSGDEYNTDGL</sequence>
<dbReference type="RefSeq" id="WP_136563914.1">
    <property type="nucleotide sequence ID" value="NZ_BAABLS010000009.1"/>
</dbReference>
<reference evidence="2 3" key="1">
    <citation type="journal article" date="2009" name="Int. J. Syst. Evol. Microbiol.">
        <title>Nocardioides caeni sp. nov., isolated from wastewater.</title>
        <authorList>
            <person name="Yoon J.H."/>
            <person name="Kang S.J."/>
            <person name="Park S."/>
            <person name="Kim W."/>
            <person name="Oh T.K."/>
        </authorList>
    </citation>
    <scope>NUCLEOTIDE SEQUENCE [LARGE SCALE GENOMIC DNA]</scope>
    <source>
        <strain evidence="2 3">DSM 23134</strain>
    </source>
</reference>
<dbReference type="AlphaFoldDB" id="A0A4S8N226"/>